<reference evidence="5 6" key="1">
    <citation type="submission" date="2019-08" db="EMBL/GenBank/DDBJ databases">
        <title>Microbe sample from Colwellia echini.</title>
        <authorList>
            <person name="Christiansen L."/>
            <person name="Pathiraja D."/>
            <person name="Schultz-Johansen M."/>
            <person name="Choi I.-G."/>
            <person name="Stougaard P."/>
        </authorList>
    </citation>
    <scope>NUCLEOTIDE SEQUENCE [LARGE SCALE GENOMIC DNA]</scope>
    <source>
        <strain evidence="5 6">A3</strain>
    </source>
</reference>
<dbReference type="PANTHER" id="PTHR47894">
    <property type="entry name" value="HTH-TYPE TRANSCRIPTIONAL REGULATOR GADX"/>
    <property type="match status" value="1"/>
</dbReference>
<dbReference type="Gene3D" id="1.10.10.60">
    <property type="entry name" value="Homeodomain-like"/>
    <property type="match status" value="1"/>
</dbReference>
<dbReference type="InterPro" id="IPR009057">
    <property type="entry name" value="Homeodomain-like_sf"/>
</dbReference>
<evidence type="ECO:0000256" key="3">
    <source>
        <dbReference type="ARBA" id="ARBA00023163"/>
    </source>
</evidence>
<evidence type="ECO:0000313" key="6">
    <source>
        <dbReference type="Proteomes" id="UP000815846"/>
    </source>
</evidence>
<dbReference type="Pfam" id="PF12833">
    <property type="entry name" value="HTH_18"/>
    <property type="match status" value="1"/>
</dbReference>
<evidence type="ECO:0000259" key="4">
    <source>
        <dbReference type="PROSITE" id="PS01124"/>
    </source>
</evidence>
<dbReference type="EMBL" id="PJAI02000018">
    <property type="protein sequence ID" value="TYK64802.1"/>
    <property type="molecule type" value="Genomic_DNA"/>
</dbReference>
<keyword evidence="2" id="KW-0238">DNA-binding</keyword>
<dbReference type="Proteomes" id="UP000815846">
    <property type="component" value="Unassembled WGS sequence"/>
</dbReference>
<gene>
    <name evidence="5" type="ORF">CWS31_014005</name>
</gene>
<dbReference type="InterPro" id="IPR032687">
    <property type="entry name" value="AraC-type_N"/>
</dbReference>
<dbReference type="PROSITE" id="PS01124">
    <property type="entry name" value="HTH_ARAC_FAMILY_2"/>
    <property type="match status" value="1"/>
</dbReference>
<evidence type="ECO:0000256" key="2">
    <source>
        <dbReference type="ARBA" id="ARBA00023125"/>
    </source>
</evidence>
<proteinExistence type="predicted"/>
<keyword evidence="6" id="KW-1185">Reference proteome</keyword>
<comment type="caution">
    <text evidence="5">The sequence shown here is derived from an EMBL/GenBank/DDBJ whole genome shotgun (WGS) entry which is preliminary data.</text>
</comment>
<dbReference type="RefSeq" id="WP_101343679.1">
    <property type="nucleotide sequence ID" value="NZ_PJAI02000018.1"/>
</dbReference>
<feature type="domain" description="HTH araC/xylS-type" evidence="4">
    <location>
        <begin position="253"/>
        <end position="352"/>
    </location>
</feature>
<protein>
    <submittedName>
        <fullName evidence="5">AraC family transcriptional regulator</fullName>
    </submittedName>
</protein>
<evidence type="ECO:0000256" key="1">
    <source>
        <dbReference type="ARBA" id="ARBA00023015"/>
    </source>
</evidence>
<evidence type="ECO:0000313" key="5">
    <source>
        <dbReference type="EMBL" id="TYK64802.1"/>
    </source>
</evidence>
<dbReference type="SUPFAM" id="SSF46689">
    <property type="entry name" value="Homeodomain-like"/>
    <property type="match status" value="1"/>
</dbReference>
<dbReference type="InterPro" id="IPR018060">
    <property type="entry name" value="HTH_AraC"/>
</dbReference>
<dbReference type="PANTHER" id="PTHR47894:SF1">
    <property type="entry name" value="HTH-TYPE TRANSCRIPTIONAL REGULATOR VQSM"/>
    <property type="match status" value="1"/>
</dbReference>
<name>A0ABY3MUC5_9GAMM</name>
<accession>A0ABY3MUC5</accession>
<dbReference type="SMART" id="SM00342">
    <property type="entry name" value="HTH_ARAC"/>
    <property type="match status" value="1"/>
</dbReference>
<keyword evidence="1" id="KW-0805">Transcription regulation</keyword>
<keyword evidence="3" id="KW-0804">Transcription</keyword>
<organism evidence="5 6">
    <name type="scientific">Colwellia echini</name>
    <dbReference type="NCBI Taxonomy" id="1982103"/>
    <lineage>
        <taxon>Bacteria</taxon>
        <taxon>Pseudomonadati</taxon>
        <taxon>Pseudomonadota</taxon>
        <taxon>Gammaproteobacteria</taxon>
        <taxon>Alteromonadales</taxon>
        <taxon>Colwelliaceae</taxon>
        <taxon>Colwellia</taxon>
    </lineage>
</organism>
<dbReference type="Pfam" id="PF12625">
    <property type="entry name" value="Arabinose_bd"/>
    <property type="match status" value="1"/>
</dbReference>
<sequence length="356" mass="40887">MKGYERHDEVLNTQQLLLSIIDLATQRGAHPDKLLKGTKLFYNDLTRVNVNKKPVTCSANTLLTVIENCSKLVKGNEISFLLGRRYFPSHLGLLGQALMNCRHLADMLRLCQCFQLDCFPLMNLTIKTFNDKSYLIFQSAVGKLSSNQQIFITEFMLSALLGAMKYRCGELPELKIHLDYAKVQHIEQYHVHLNMNNHENIQFDQQICMLTIASKQLYLPFNDSANSLKVLALQQMRQVAKLNNKHYPISFTLQLIRYINQGLANNVAVSQECCAQHFGYSSATLKRKLASHSLNYQGIIDNIRSQQAIFQLIICHDSNEKIADALYFTDVSNFRKAFKRWTGMTPNSMREQQCFF</sequence>